<evidence type="ECO:0000259" key="2">
    <source>
        <dbReference type="Pfam" id="PF14292"/>
    </source>
</evidence>
<dbReference type="OrthoDB" id="975117at2"/>
<dbReference type="Gene3D" id="2.60.40.3620">
    <property type="match status" value="1"/>
</dbReference>
<name>A0A1M5J2G3_9FLAO</name>
<protein>
    <recommendedName>
        <fullName evidence="2">SusE outer membrane protein domain-containing protein</fullName>
    </recommendedName>
</protein>
<feature type="signal peptide" evidence="1">
    <location>
        <begin position="1"/>
        <end position="21"/>
    </location>
</feature>
<feature type="chain" id="PRO_5013313759" description="SusE outer membrane protein domain-containing protein" evidence="1">
    <location>
        <begin position="22"/>
        <end position="387"/>
    </location>
</feature>
<sequence>MKNIKNIISFIIMSLVFVSCADSGLENEDWLKQPNFANPLTITLSNKEIVLTKDHEAENAITFTWTQGNDRGAGTSLTYFFRMDIVGNNFGEGAAPGTSTTITEEIPAGIFTKSYTVGQLNALLLKNFKRPGGVVTNLEVQIIARVDNSAQYQLPEVSTSSFAVTSYSPGPLPLFMVGDAISGGWDYSAGKNLPEKTERTIYNFIGDFSAGAFKVIEKAGSELPSYDPIAGNKIFYNVTEPRNNDNVFKVTQAGRHSFYLDIDQGTYAFGYVPYENVYMVGNAITGIGWDIGRAKPMTWDPQNPEVFTYKGQFDAGEFKLALDLGNWGGRFLMPPANGTVIKGEASDNPTVLLMPNGQPDNKWIIETAGQYELTINPAKMTILLKKL</sequence>
<dbReference type="EMBL" id="FQWC01000002">
    <property type="protein sequence ID" value="SHG34400.1"/>
    <property type="molecule type" value="Genomic_DNA"/>
</dbReference>
<organism evidence="3 4">
    <name type="scientific">Flavobacterium defluvii</name>
    <dbReference type="NCBI Taxonomy" id="370979"/>
    <lineage>
        <taxon>Bacteria</taxon>
        <taxon>Pseudomonadati</taxon>
        <taxon>Bacteroidota</taxon>
        <taxon>Flavobacteriia</taxon>
        <taxon>Flavobacteriales</taxon>
        <taxon>Flavobacteriaceae</taxon>
        <taxon>Flavobacterium</taxon>
    </lineage>
</organism>
<feature type="domain" description="SusE outer membrane protein" evidence="2">
    <location>
        <begin position="39"/>
        <end position="140"/>
    </location>
</feature>
<dbReference type="RefSeq" id="WP_084538596.1">
    <property type="nucleotide sequence ID" value="NZ_FQWC01000002.1"/>
</dbReference>
<keyword evidence="1" id="KW-0732">Signal</keyword>
<accession>A0A1M5J2G3</accession>
<keyword evidence="4" id="KW-1185">Reference proteome</keyword>
<dbReference type="PROSITE" id="PS51257">
    <property type="entry name" value="PROKAR_LIPOPROTEIN"/>
    <property type="match status" value="1"/>
</dbReference>
<dbReference type="AlphaFoldDB" id="A0A1M5J2G3"/>
<evidence type="ECO:0000313" key="3">
    <source>
        <dbReference type="EMBL" id="SHG34400.1"/>
    </source>
</evidence>
<dbReference type="Pfam" id="PF14292">
    <property type="entry name" value="SusE"/>
    <property type="match status" value="1"/>
</dbReference>
<dbReference type="STRING" id="370979.SAMN05443663_102580"/>
<evidence type="ECO:0000313" key="4">
    <source>
        <dbReference type="Proteomes" id="UP000184071"/>
    </source>
</evidence>
<dbReference type="GO" id="GO:0019867">
    <property type="term" value="C:outer membrane"/>
    <property type="evidence" value="ECO:0007669"/>
    <property type="project" value="InterPro"/>
</dbReference>
<proteinExistence type="predicted"/>
<gene>
    <name evidence="3" type="ORF">SAMN05443663_102580</name>
</gene>
<reference evidence="4" key="1">
    <citation type="submission" date="2016-11" db="EMBL/GenBank/DDBJ databases">
        <authorList>
            <person name="Varghese N."/>
            <person name="Submissions S."/>
        </authorList>
    </citation>
    <scope>NUCLEOTIDE SEQUENCE [LARGE SCALE GENOMIC DNA]</scope>
    <source>
        <strain evidence="4">DSM 17963</strain>
    </source>
</reference>
<dbReference type="GO" id="GO:2001070">
    <property type="term" value="F:starch binding"/>
    <property type="evidence" value="ECO:0007669"/>
    <property type="project" value="InterPro"/>
</dbReference>
<evidence type="ECO:0000256" key="1">
    <source>
        <dbReference type="SAM" id="SignalP"/>
    </source>
</evidence>
<dbReference type="InterPro" id="IPR025970">
    <property type="entry name" value="SusE"/>
</dbReference>
<dbReference type="Proteomes" id="UP000184071">
    <property type="component" value="Unassembled WGS sequence"/>
</dbReference>